<dbReference type="SUPFAM" id="SSF52151">
    <property type="entry name" value="FabD/lysophospholipase-like"/>
    <property type="match status" value="1"/>
</dbReference>
<protein>
    <submittedName>
        <fullName evidence="3">NTE family protein</fullName>
    </submittedName>
</protein>
<dbReference type="EMBL" id="FNGA01000005">
    <property type="protein sequence ID" value="SDL53775.1"/>
    <property type="molecule type" value="Genomic_DNA"/>
</dbReference>
<accession>A0A1G9KWQ4</accession>
<dbReference type="GO" id="GO:0005829">
    <property type="term" value="C:cytosol"/>
    <property type="evidence" value="ECO:0007669"/>
    <property type="project" value="TreeGrafter"/>
</dbReference>
<dbReference type="InterPro" id="IPR016035">
    <property type="entry name" value="Acyl_Trfase/lysoPLipase"/>
</dbReference>
<name>A0A1G9KWQ4_9BACT</name>
<dbReference type="PANTHER" id="PTHR10728:SF40">
    <property type="entry name" value="PATATIN FAMILY PROTEIN"/>
    <property type="match status" value="1"/>
</dbReference>
<sequence length="381" mass="42878">MDSRDLKIGLALSGGGVRAAAYHAGVLKALAEHNLLENVTHNSTVSGGSLFLGLVYHFSNMQWPTSYAYKKDIYPAIKKLLCSTDIQLNSAFRLLKPHNWKFILSRATILSESIHEMWGVKATLNDIPNSPTWSINGSTAETGKRFRFKGISAGDYKLGYTLAKEYKLANAMAMSAAFPVGIGPLFFDASQHSWEIPKKYQTSNDACPPANFKKIHLYDGGVYDNLGIEPLFNIGTQSYKKHSDINFLIVSDAGAPFCQQPIPSPFSWKRMNKLLDIIQEQTRALRVRSFVAFLRKNYETNQNCDGMYLQIGSNPVTKLAKHMVSPNTQPSYSQWLKAESVQKAAKYRTTLSKFKEKDFELISRHGYETFLWNQRAWGPPK</sequence>
<organism evidence="3 4">
    <name type="scientific">Maridesulfovibrio ferrireducens</name>
    <dbReference type="NCBI Taxonomy" id="246191"/>
    <lineage>
        <taxon>Bacteria</taxon>
        <taxon>Pseudomonadati</taxon>
        <taxon>Thermodesulfobacteriota</taxon>
        <taxon>Desulfovibrionia</taxon>
        <taxon>Desulfovibrionales</taxon>
        <taxon>Desulfovibrionaceae</taxon>
        <taxon>Maridesulfovibrio</taxon>
    </lineage>
</organism>
<dbReference type="PANTHER" id="PTHR10728">
    <property type="entry name" value="CYTOSOLIC PHOSPHOLIPASE A2"/>
    <property type="match status" value="1"/>
</dbReference>
<proteinExistence type="predicted"/>
<dbReference type="AlphaFoldDB" id="A0A1G9KWQ4"/>
<dbReference type="InterPro" id="IPR002641">
    <property type="entry name" value="PNPLA_dom"/>
</dbReference>
<dbReference type="Gene3D" id="3.40.1090.10">
    <property type="entry name" value="Cytosolic phospholipase A2 catalytic domain"/>
    <property type="match status" value="2"/>
</dbReference>
<feature type="domain" description="PNPLA" evidence="2">
    <location>
        <begin position="10"/>
        <end position="231"/>
    </location>
</feature>
<dbReference type="GO" id="GO:0046475">
    <property type="term" value="P:glycerophospholipid catabolic process"/>
    <property type="evidence" value="ECO:0007669"/>
    <property type="project" value="TreeGrafter"/>
</dbReference>
<dbReference type="OrthoDB" id="9813090at2"/>
<dbReference type="RefSeq" id="WP_092162922.1">
    <property type="nucleotide sequence ID" value="NZ_FNGA01000005.1"/>
</dbReference>
<dbReference type="STRING" id="246191.SAMN05660337_3232"/>
<dbReference type="GO" id="GO:0004623">
    <property type="term" value="F:phospholipase A2 activity"/>
    <property type="evidence" value="ECO:0007669"/>
    <property type="project" value="TreeGrafter"/>
</dbReference>
<evidence type="ECO:0000313" key="4">
    <source>
        <dbReference type="Proteomes" id="UP000199053"/>
    </source>
</evidence>
<keyword evidence="4" id="KW-1185">Reference proteome</keyword>
<reference evidence="4" key="1">
    <citation type="submission" date="2016-10" db="EMBL/GenBank/DDBJ databases">
        <authorList>
            <person name="Varghese N."/>
            <person name="Submissions S."/>
        </authorList>
    </citation>
    <scope>NUCLEOTIDE SEQUENCE [LARGE SCALE GENOMIC DNA]</scope>
    <source>
        <strain evidence="4">DSM 16995</strain>
    </source>
</reference>
<evidence type="ECO:0000313" key="3">
    <source>
        <dbReference type="EMBL" id="SDL53775.1"/>
    </source>
</evidence>
<dbReference type="Proteomes" id="UP000199053">
    <property type="component" value="Unassembled WGS sequence"/>
</dbReference>
<keyword evidence="1" id="KW-0443">Lipid metabolism</keyword>
<evidence type="ECO:0000259" key="2">
    <source>
        <dbReference type="Pfam" id="PF01734"/>
    </source>
</evidence>
<dbReference type="Pfam" id="PF01734">
    <property type="entry name" value="Patatin"/>
    <property type="match status" value="1"/>
</dbReference>
<gene>
    <name evidence="3" type="ORF">SAMN05660337_3232</name>
</gene>
<evidence type="ECO:0000256" key="1">
    <source>
        <dbReference type="ARBA" id="ARBA00023098"/>
    </source>
</evidence>